<dbReference type="EMBL" id="NCKV01002252">
    <property type="protein sequence ID" value="RWS27102.1"/>
    <property type="molecule type" value="Genomic_DNA"/>
</dbReference>
<organism evidence="5 6">
    <name type="scientific">Leptotrombidium deliense</name>
    <dbReference type="NCBI Taxonomy" id="299467"/>
    <lineage>
        <taxon>Eukaryota</taxon>
        <taxon>Metazoa</taxon>
        <taxon>Ecdysozoa</taxon>
        <taxon>Arthropoda</taxon>
        <taxon>Chelicerata</taxon>
        <taxon>Arachnida</taxon>
        <taxon>Acari</taxon>
        <taxon>Acariformes</taxon>
        <taxon>Trombidiformes</taxon>
        <taxon>Prostigmata</taxon>
        <taxon>Anystina</taxon>
        <taxon>Parasitengona</taxon>
        <taxon>Trombiculoidea</taxon>
        <taxon>Trombiculidae</taxon>
        <taxon>Leptotrombidium</taxon>
    </lineage>
</organism>
<dbReference type="FunFam" id="3.10.250.10:FF:000001">
    <property type="entry name" value="Lysyl oxidase 4 isoform X1"/>
    <property type="match status" value="1"/>
</dbReference>
<keyword evidence="1" id="KW-0732">Signal</keyword>
<dbReference type="STRING" id="299467.A0A443SHY4"/>
<dbReference type="PRINTS" id="PR00258">
    <property type="entry name" value="SPERACTRCPTR"/>
</dbReference>
<comment type="caution">
    <text evidence="3">Lacks conserved residue(s) required for the propagation of feature annotation.</text>
</comment>
<evidence type="ECO:0000256" key="3">
    <source>
        <dbReference type="PROSITE-ProRule" id="PRU00196"/>
    </source>
</evidence>
<sequence>MKYYTQISLILFLNAIKFELNDANISYVRSVNARSGRVRKYREGAIRLVGGRRQNEGNVEIYHVGKWGSICDDEWDLIEANIVCKSLRYESGAERATGNSEFGRGRKLIWMDSVFCAGNESSLNQCPFDGWNVHDCDANEAAGVVCRESRINDNEIDVNLNDA</sequence>
<keyword evidence="2 3" id="KW-1015">Disulfide bond</keyword>
<dbReference type="SUPFAM" id="SSF56487">
    <property type="entry name" value="SRCR-like"/>
    <property type="match status" value="1"/>
</dbReference>
<dbReference type="AlphaFoldDB" id="A0A443SHY4"/>
<feature type="disulfide bond" evidence="3">
    <location>
        <begin position="116"/>
        <end position="126"/>
    </location>
</feature>
<evidence type="ECO:0000256" key="2">
    <source>
        <dbReference type="ARBA" id="ARBA00023157"/>
    </source>
</evidence>
<evidence type="ECO:0000256" key="1">
    <source>
        <dbReference type="ARBA" id="ARBA00022729"/>
    </source>
</evidence>
<dbReference type="PANTHER" id="PTHR48071">
    <property type="entry name" value="SRCR DOMAIN-CONTAINING PROTEIN"/>
    <property type="match status" value="1"/>
</dbReference>
<dbReference type="Gene3D" id="3.10.250.10">
    <property type="entry name" value="SRCR-like domain"/>
    <property type="match status" value="1"/>
</dbReference>
<proteinExistence type="predicted"/>
<accession>A0A443SHY4</accession>
<dbReference type="OrthoDB" id="6477838at2759"/>
<feature type="domain" description="SRCR" evidence="4">
    <location>
        <begin position="46"/>
        <end position="147"/>
    </location>
</feature>
<dbReference type="PANTHER" id="PTHR48071:SF18">
    <property type="entry name" value="DELETED IN MALIGNANT BRAIN TUMORS 1 PROTEIN-RELATED"/>
    <property type="match status" value="1"/>
</dbReference>
<dbReference type="VEuPathDB" id="VectorBase:LDEU004940"/>
<evidence type="ECO:0000259" key="4">
    <source>
        <dbReference type="PROSITE" id="PS50287"/>
    </source>
</evidence>
<gene>
    <name evidence="5" type="ORF">B4U80_11221</name>
</gene>
<dbReference type="PROSITE" id="PS50287">
    <property type="entry name" value="SRCR_2"/>
    <property type="match status" value="1"/>
</dbReference>
<reference evidence="5 6" key="1">
    <citation type="journal article" date="2018" name="Gigascience">
        <title>Genomes of trombidid mites reveal novel predicted allergens and laterally-transferred genes associated with secondary metabolism.</title>
        <authorList>
            <person name="Dong X."/>
            <person name="Chaisiri K."/>
            <person name="Xia D."/>
            <person name="Armstrong S.D."/>
            <person name="Fang Y."/>
            <person name="Donnelly M.J."/>
            <person name="Kadowaki T."/>
            <person name="McGarry J.W."/>
            <person name="Darby A.C."/>
            <person name="Makepeace B.L."/>
        </authorList>
    </citation>
    <scope>NUCLEOTIDE SEQUENCE [LARGE SCALE GENOMIC DNA]</scope>
    <source>
        <strain evidence="5">UoL-UT</strain>
    </source>
</reference>
<name>A0A443SHY4_9ACAR</name>
<dbReference type="GO" id="GO:0016020">
    <property type="term" value="C:membrane"/>
    <property type="evidence" value="ECO:0007669"/>
    <property type="project" value="InterPro"/>
</dbReference>
<dbReference type="InterPro" id="IPR036772">
    <property type="entry name" value="SRCR-like_dom_sf"/>
</dbReference>
<dbReference type="InterPro" id="IPR001190">
    <property type="entry name" value="SRCR"/>
</dbReference>
<evidence type="ECO:0000313" key="5">
    <source>
        <dbReference type="EMBL" id="RWS27102.1"/>
    </source>
</evidence>
<dbReference type="Proteomes" id="UP000288716">
    <property type="component" value="Unassembled WGS sequence"/>
</dbReference>
<protein>
    <submittedName>
        <fullName evidence="5">Lysyl oxidase 2-like protein</fullName>
    </submittedName>
</protein>
<evidence type="ECO:0000313" key="6">
    <source>
        <dbReference type="Proteomes" id="UP000288716"/>
    </source>
</evidence>
<dbReference type="Pfam" id="PF00530">
    <property type="entry name" value="SRCR"/>
    <property type="match status" value="1"/>
</dbReference>
<feature type="non-terminal residue" evidence="5">
    <location>
        <position position="163"/>
    </location>
</feature>
<comment type="caution">
    <text evidence="5">The sequence shown here is derived from an EMBL/GenBank/DDBJ whole genome shotgun (WGS) entry which is preliminary data.</text>
</comment>
<dbReference type="SMART" id="SM00202">
    <property type="entry name" value="SR"/>
    <property type="match status" value="1"/>
</dbReference>
<keyword evidence="6" id="KW-1185">Reference proteome</keyword>